<dbReference type="PRINTS" id="PR00597">
    <property type="entry name" value="GELSOLIN"/>
</dbReference>
<dbReference type="InterPro" id="IPR003128">
    <property type="entry name" value="Villin_headpiece"/>
</dbReference>
<dbReference type="SMART" id="SM00262">
    <property type="entry name" value="GEL"/>
    <property type="match status" value="1"/>
</dbReference>
<dbReference type="InterPro" id="IPR007123">
    <property type="entry name" value="Gelsolin-like_dom"/>
</dbReference>
<dbReference type="Gene3D" id="3.40.20.10">
    <property type="entry name" value="Severin"/>
    <property type="match status" value="1"/>
</dbReference>
<dbReference type="PANTHER" id="PTHR11977:SF123">
    <property type="entry name" value="GELSOLIN"/>
    <property type="match status" value="1"/>
</dbReference>
<feature type="domain" description="HP" evidence="3">
    <location>
        <begin position="124"/>
        <end position="187"/>
    </location>
</feature>
<dbReference type="Gene3D" id="1.10.950.10">
    <property type="entry name" value="Villin headpiece domain"/>
    <property type="match status" value="1"/>
</dbReference>
<gene>
    <name evidence="5" type="primary">LOC106812850</name>
</gene>
<evidence type="ECO:0000313" key="5">
    <source>
        <dbReference type="RefSeq" id="XP_014672320.1"/>
    </source>
</evidence>
<dbReference type="Proteomes" id="UP000695022">
    <property type="component" value="Unplaced"/>
</dbReference>
<protein>
    <submittedName>
        <fullName evidence="5">Advillin-like</fullName>
    </submittedName>
</protein>
<evidence type="ECO:0000259" key="3">
    <source>
        <dbReference type="PROSITE" id="PS51089"/>
    </source>
</evidence>
<dbReference type="RefSeq" id="XP_014672320.1">
    <property type="nucleotide sequence ID" value="XM_014816834.1"/>
</dbReference>
<reference evidence="5" key="1">
    <citation type="submission" date="2025-08" db="UniProtKB">
        <authorList>
            <consortium name="RefSeq"/>
        </authorList>
    </citation>
    <scope>IDENTIFICATION</scope>
</reference>
<comment type="similarity">
    <text evidence="1">Belongs to the villin/gelsolin family.</text>
</comment>
<keyword evidence="2" id="KW-0677">Repeat</keyword>
<sequence>MATGNFQVEEIMNFTQEDLNTSDVMMLDTYYEIGLWMGDEASEDEKKQSLELVGRYVDTDPSSRKADDTVIVTVKQGFEPPSFTGHFHPWNSDLWSEGKSFLELKEEFGKENLGIKFVEEELKVYNMSEHRYEDLVRNPPPLGVDATKKESYLSDNEFKEIMQMTKEEFYKKPEWKRIDMKKKAGLF</sequence>
<evidence type="ECO:0000256" key="2">
    <source>
        <dbReference type="ARBA" id="ARBA00022737"/>
    </source>
</evidence>
<evidence type="ECO:0000256" key="1">
    <source>
        <dbReference type="ARBA" id="ARBA00008418"/>
    </source>
</evidence>
<keyword evidence="4" id="KW-1185">Reference proteome</keyword>
<dbReference type="CDD" id="cd11291">
    <property type="entry name" value="gelsolin_S6_like"/>
    <property type="match status" value="1"/>
</dbReference>
<dbReference type="Pfam" id="PF00626">
    <property type="entry name" value="Gelsolin"/>
    <property type="match status" value="1"/>
</dbReference>
<dbReference type="SUPFAM" id="SSF55753">
    <property type="entry name" value="Actin depolymerizing proteins"/>
    <property type="match status" value="1"/>
</dbReference>
<dbReference type="GeneID" id="106812850"/>
<proteinExistence type="inferred from homology"/>
<dbReference type="InterPro" id="IPR029006">
    <property type="entry name" value="ADF-H/Gelsolin-like_dom_sf"/>
</dbReference>
<dbReference type="SMART" id="SM00153">
    <property type="entry name" value="VHP"/>
    <property type="match status" value="1"/>
</dbReference>
<dbReference type="InterPro" id="IPR036886">
    <property type="entry name" value="Villin_headpiece_dom_sf"/>
</dbReference>
<organism evidence="4 5">
    <name type="scientific">Priapulus caudatus</name>
    <name type="common">Priapulid worm</name>
    <dbReference type="NCBI Taxonomy" id="37621"/>
    <lineage>
        <taxon>Eukaryota</taxon>
        <taxon>Metazoa</taxon>
        <taxon>Ecdysozoa</taxon>
        <taxon>Scalidophora</taxon>
        <taxon>Priapulida</taxon>
        <taxon>Priapulimorpha</taxon>
        <taxon>Priapulimorphida</taxon>
        <taxon>Priapulidae</taxon>
        <taxon>Priapulus</taxon>
    </lineage>
</organism>
<dbReference type="PROSITE" id="PS51089">
    <property type="entry name" value="HP"/>
    <property type="match status" value="1"/>
</dbReference>
<name>A0ABM1EJE9_PRICU</name>
<accession>A0ABM1EJE9</accession>
<dbReference type="PANTHER" id="PTHR11977">
    <property type="entry name" value="VILLIN"/>
    <property type="match status" value="1"/>
</dbReference>
<dbReference type="InterPro" id="IPR007122">
    <property type="entry name" value="Villin/Gelsolin"/>
</dbReference>
<evidence type="ECO:0000313" key="4">
    <source>
        <dbReference type="Proteomes" id="UP000695022"/>
    </source>
</evidence>
<dbReference type="SUPFAM" id="SSF47050">
    <property type="entry name" value="VHP, Villin headpiece domain"/>
    <property type="match status" value="1"/>
</dbReference>
<dbReference type="Pfam" id="PF02209">
    <property type="entry name" value="VHP"/>
    <property type="match status" value="1"/>
</dbReference>